<evidence type="ECO:0000313" key="2">
    <source>
        <dbReference type="Proteomes" id="UP000317036"/>
    </source>
</evidence>
<dbReference type="EMBL" id="VNJI01000094">
    <property type="protein sequence ID" value="TVX98371.1"/>
    <property type="molecule type" value="Genomic_DNA"/>
</dbReference>
<dbReference type="AlphaFoldDB" id="A0A559JER2"/>
<dbReference type="InterPro" id="IPR036590">
    <property type="entry name" value="SRAP-like"/>
</dbReference>
<sequence length="48" mass="5644">MASIHDRMPVIFTKEDEQVWLDPDPETKDMDADALTSLLKPRPIHQRR</sequence>
<keyword evidence="2" id="KW-1185">Reference proteome</keyword>
<dbReference type="Pfam" id="PF02586">
    <property type="entry name" value="SRAP"/>
    <property type="match status" value="1"/>
</dbReference>
<comment type="caution">
    <text evidence="1">The sequence shown here is derived from an EMBL/GenBank/DDBJ whole genome shotgun (WGS) entry which is preliminary data.</text>
</comment>
<dbReference type="GO" id="GO:0003697">
    <property type="term" value="F:single-stranded DNA binding"/>
    <property type="evidence" value="ECO:0007669"/>
    <property type="project" value="InterPro"/>
</dbReference>
<organism evidence="1 2">
    <name type="scientific">Paenibacillus cremeus</name>
    <dbReference type="NCBI Taxonomy" id="2163881"/>
    <lineage>
        <taxon>Bacteria</taxon>
        <taxon>Bacillati</taxon>
        <taxon>Bacillota</taxon>
        <taxon>Bacilli</taxon>
        <taxon>Bacillales</taxon>
        <taxon>Paenibacillaceae</taxon>
        <taxon>Paenibacillus</taxon>
    </lineage>
</organism>
<dbReference type="Gene3D" id="3.90.1680.10">
    <property type="entry name" value="SOS response associated peptidase-like"/>
    <property type="match status" value="1"/>
</dbReference>
<dbReference type="OrthoDB" id="9782620at2"/>
<dbReference type="SUPFAM" id="SSF143081">
    <property type="entry name" value="BB1717-like"/>
    <property type="match status" value="1"/>
</dbReference>
<dbReference type="InterPro" id="IPR003738">
    <property type="entry name" value="SRAP"/>
</dbReference>
<gene>
    <name evidence="1" type="ORF">FPZ49_34585</name>
</gene>
<reference evidence="1 2" key="1">
    <citation type="submission" date="2019-07" db="EMBL/GenBank/DDBJ databases">
        <authorList>
            <person name="Kim J."/>
        </authorList>
    </citation>
    <scope>NUCLEOTIDE SEQUENCE [LARGE SCALE GENOMIC DNA]</scope>
    <source>
        <strain evidence="1 2">JC52</strain>
    </source>
</reference>
<dbReference type="GO" id="GO:0106300">
    <property type="term" value="P:protein-DNA covalent cross-linking repair"/>
    <property type="evidence" value="ECO:0007669"/>
    <property type="project" value="InterPro"/>
</dbReference>
<name>A0A559JER2_9BACL</name>
<accession>A0A559JER2</accession>
<dbReference type="RefSeq" id="WP_144855175.1">
    <property type="nucleotide sequence ID" value="NZ_VNJI01000094.1"/>
</dbReference>
<protein>
    <submittedName>
        <fullName evidence="1">SOS response-associated peptidase</fullName>
    </submittedName>
</protein>
<proteinExistence type="predicted"/>
<dbReference type="Proteomes" id="UP000317036">
    <property type="component" value="Unassembled WGS sequence"/>
</dbReference>
<evidence type="ECO:0000313" key="1">
    <source>
        <dbReference type="EMBL" id="TVX98371.1"/>
    </source>
</evidence>